<dbReference type="InterPro" id="IPR055245">
    <property type="entry name" value="HTH_proteobacteria"/>
</dbReference>
<comment type="caution">
    <text evidence="3">The sequence shown here is derived from an EMBL/GenBank/DDBJ whole genome shotgun (WGS) entry which is preliminary data.</text>
</comment>
<evidence type="ECO:0000259" key="1">
    <source>
        <dbReference type="Pfam" id="PF14090"/>
    </source>
</evidence>
<dbReference type="EMBL" id="RBPH01000046">
    <property type="protein sequence ID" value="RMN84304.1"/>
    <property type="molecule type" value="Genomic_DNA"/>
</dbReference>
<accession>A0A3M3RI54</accession>
<proteinExistence type="predicted"/>
<name>A0A3M3RI54_PSECA</name>
<protein>
    <recommendedName>
        <fullName evidence="1">Winged helix-turn-helix domain-containing protein</fullName>
    </recommendedName>
</protein>
<reference evidence="4 5" key="1">
    <citation type="submission" date="2018-08" db="EMBL/GenBank/DDBJ databases">
        <title>Recombination of ecologically and evolutionarily significant loci maintains genetic cohesion in the Pseudomonas syringae species complex.</title>
        <authorList>
            <person name="Dillon M."/>
            <person name="Thakur S."/>
            <person name="Almeida R.N.D."/>
            <person name="Weir B.S."/>
            <person name="Guttman D.S."/>
        </authorList>
    </citation>
    <scope>NUCLEOTIDE SEQUENCE [LARGE SCALE GENOMIC DNA]</scope>
    <source>
        <strain evidence="2 4">ICMP 15201</strain>
        <strain evidence="3 5">ICMP 15203</strain>
    </source>
</reference>
<dbReference type="AlphaFoldDB" id="A0A3M3RI54"/>
<evidence type="ECO:0000313" key="2">
    <source>
        <dbReference type="EMBL" id="RMN84304.1"/>
    </source>
</evidence>
<evidence type="ECO:0000313" key="3">
    <source>
        <dbReference type="EMBL" id="RMN95841.1"/>
    </source>
</evidence>
<feature type="domain" description="Winged helix-turn-helix" evidence="1">
    <location>
        <begin position="54"/>
        <end position="120"/>
    </location>
</feature>
<evidence type="ECO:0000313" key="5">
    <source>
        <dbReference type="Proteomes" id="UP000270524"/>
    </source>
</evidence>
<dbReference type="Proteomes" id="UP000270524">
    <property type="component" value="Unassembled WGS sequence"/>
</dbReference>
<gene>
    <name evidence="3" type="ORF">ALQ51_101137</name>
    <name evidence="2" type="ORF">ALQ53_101950</name>
</gene>
<evidence type="ECO:0000313" key="4">
    <source>
        <dbReference type="Proteomes" id="UP000269335"/>
    </source>
</evidence>
<organism evidence="3 5">
    <name type="scientific">Pseudomonas cannabina</name>
    <dbReference type="NCBI Taxonomy" id="86840"/>
    <lineage>
        <taxon>Bacteria</taxon>
        <taxon>Pseudomonadati</taxon>
        <taxon>Pseudomonadota</taxon>
        <taxon>Gammaproteobacteria</taxon>
        <taxon>Pseudomonadales</taxon>
        <taxon>Pseudomonadaceae</taxon>
        <taxon>Pseudomonas</taxon>
    </lineage>
</organism>
<dbReference type="Proteomes" id="UP000269335">
    <property type="component" value="Unassembled WGS sequence"/>
</dbReference>
<dbReference type="EMBL" id="RBPJ01000149">
    <property type="protein sequence ID" value="RMN95841.1"/>
    <property type="molecule type" value="Genomic_DNA"/>
</dbReference>
<dbReference type="Pfam" id="PF14090">
    <property type="entry name" value="HTH_39"/>
    <property type="match status" value="1"/>
</dbReference>
<sequence>MELLWDGFWSRYIPGFVSASLCAERLPDMSSKKMANQKASHEISQVKSTSISAQNARFIQRLRLGSIDTFTAMRELNICRPGARICDLRNAGYRIDTARIVLTDEWGCTHRGVALYTLMSEPRSAA</sequence>